<protein>
    <submittedName>
        <fullName evidence="2">Uncharacterized protein</fullName>
    </submittedName>
</protein>
<feature type="region of interest" description="Disordered" evidence="1">
    <location>
        <begin position="575"/>
        <end position="611"/>
    </location>
</feature>
<feature type="region of interest" description="Disordered" evidence="1">
    <location>
        <begin position="1"/>
        <end position="46"/>
    </location>
</feature>
<gene>
    <name evidence="2" type="ORF">Lsai_1353</name>
</gene>
<feature type="compositionally biased region" description="Polar residues" evidence="1">
    <location>
        <begin position="587"/>
        <end position="604"/>
    </location>
</feature>
<dbReference type="EMBL" id="LNYV01000013">
    <property type="protein sequence ID" value="KTD58746.1"/>
    <property type="molecule type" value="Genomic_DNA"/>
</dbReference>
<dbReference type="RefSeq" id="WP_027272218.1">
    <property type="nucleotide sequence ID" value="NZ_CAAAJE010000035.1"/>
</dbReference>
<dbReference type="Proteomes" id="UP000054621">
    <property type="component" value="Unassembled WGS sequence"/>
</dbReference>
<comment type="caution">
    <text evidence="2">The sequence shown here is derived from an EMBL/GenBank/DDBJ whole genome shotgun (WGS) entry which is preliminary data.</text>
</comment>
<accession>A0A0W0YPD5</accession>
<evidence type="ECO:0000313" key="3">
    <source>
        <dbReference type="Proteomes" id="UP000054621"/>
    </source>
</evidence>
<sequence length="611" mass="68858">MPNDEPTKNESIPHESVKTEITNEERSSRSDNPLTERSTETIGPERLPLFSRPNLLISSRSEFSLKALRLIEGRTDESVESDKRKCLDSIAEILETISSHSTSFSPESKDKILLKLFNYVDLAFGMEDKIARLEAVGDDKVKINLWINNLLREQHTLLGVPIEDLKTIFSTSAAGRVSFFLKNNPRLAISQLKKGLQEGVASIHDQWAKVKLIPGRDASILFIKCFDRPEKNLGQTIQEITCWNPLAACVQHYMRQPHDIEKQSKWEIIEDIQREIERASQKGKLTSDDYNQMNNLYMLAYFALCIDGDLIELNKTTSKEEIQTWIDGFLIKIRPFEDQTHQTIYKEHLFGLDFAAKQTNSRVSASDLKKEIIGVLGLGLKNLALQWKKVKDISGEIEQQNAMYSIFNSENVLNSPKFYFTTISCFHEWDPDPLVYFINNTMKNIDMSGSQEDVLQSVLTHNALSATELFSTHPKTAALYAELISTGGNDKAILVKLIAAKIELFISEEDKIVTLLSAFIPNKKILTDYLRSDKFILALVRAENLAPTLTSEEEPRKLLIKRELARSTTASTSTVTLGLFAQENKDTPPSTSLGSDSATNSPTRTPAPPKT</sequence>
<dbReference type="PATRIC" id="fig|28087.4.peg.1449"/>
<feature type="compositionally biased region" description="Basic and acidic residues" evidence="1">
    <location>
        <begin position="1"/>
        <end position="29"/>
    </location>
</feature>
<name>A0A0W0YPD5_9GAMM</name>
<dbReference type="AlphaFoldDB" id="A0A0W0YPD5"/>
<evidence type="ECO:0000313" key="2">
    <source>
        <dbReference type="EMBL" id="KTD58746.1"/>
    </source>
</evidence>
<reference evidence="2 3" key="1">
    <citation type="submission" date="2015-11" db="EMBL/GenBank/DDBJ databases">
        <title>Genomic analysis of 38 Legionella species identifies large and diverse effector repertoires.</title>
        <authorList>
            <person name="Burstein D."/>
            <person name="Amaro F."/>
            <person name="Zusman T."/>
            <person name="Lifshitz Z."/>
            <person name="Cohen O."/>
            <person name="Gilbert J.A."/>
            <person name="Pupko T."/>
            <person name="Shuman H.A."/>
            <person name="Segal G."/>
        </authorList>
    </citation>
    <scope>NUCLEOTIDE SEQUENCE [LARGE SCALE GENOMIC DNA]</scope>
    <source>
        <strain evidence="2 3">Mt.St.Helens-4</strain>
    </source>
</reference>
<evidence type="ECO:0000256" key="1">
    <source>
        <dbReference type="SAM" id="MobiDB-lite"/>
    </source>
</evidence>
<proteinExistence type="predicted"/>
<organism evidence="2 3">
    <name type="scientific">Legionella sainthelensi</name>
    <dbReference type="NCBI Taxonomy" id="28087"/>
    <lineage>
        <taxon>Bacteria</taxon>
        <taxon>Pseudomonadati</taxon>
        <taxon>Pseudomonadota</taxon>
        <taxon>Gammaproteobacteria</taxon>
        <taxon>Legionellales</taxon>
        <taxon>Legionellaceae</taxon>
        <taxon>Legionella</taxon>
    </lineage>
</organism>